<evidence type="ECO:0000256" key="5">
    <source>
        <dbReference type="ARBA" id="ARBA00022989"/>
    </source>
</evidence>
<keyword evidence="5 7" id="KW-1133">Transmembrane helix</keyword>
<feature type="transmembrane region" description="Helical" evidence="7">
    <location>
        <begin position="82"/>
        <end position="103"/>
    </location>
</feature>
<evidence type="ECO:0000259" key="8">
    <source>
        <dbReference type="PROSITE" id="PS50850"/>
    </source>
</evidence>
<dbReference type="PANTHER" id="PTHR23513:SF11">
    <property type="entry name" value="STAPHYLOFERRIN A TRANSPORTER"/>
    <property type="match status" value="1"/>
</dbReference>
<feature type="transmembrane region" description="Helical" evidence="7">
    <location>
        <begin position="315"/>
        <end position="333"/>
    </location>
</feature>
<dbReference type="EMBL" id="BONX01000051">
    <property type="protein sequence ID" value="GIH00228.1"/>
    <property type="molecule type" value="Genomic_DNA"/>
</dbReference>
<name>A0ABQ4F023_9ACTN</name>
<feature type="transmembrane region" description="Helical" evidence="7">
    <location>
        <begin position="290"/>
        <end position="309"/>
    </location>
</feature>
<gene>
    <name evidence="9" type="ORF">Pma05_68000</name>
</gene>
<evidence type="ECO:0000256" key="7">
    <source>
        <dbReference type="SAM" id="Phobius"/>
    </source>
</evidence>
<evidence type="ECO:0000256" key="6">
    <source>
        <dbReference type="ARBA" id="ARBA00023136"/>
    </source>
</evidence>
<feature type="transmembrane region" description="Helical" evidence="7">
    <location>
        <begin position="381"/>
        <end position="403"/>
    </location>
</feature>
<feature type="transmembrane region" description="Helical" evidence="7">
    <location>
        <begin position="25"/>
        <end position="43"/>
    </location>
</feature>
<evidence type="ECO:0000256" key="3">
    <source>
        <dbReference type="ARBA" id="ARBA00022475"/>
    </source>
</evidence>
<evidence type="ECO:0000256" key="4">
    <source>
        <dbReference type="ARBA" id="ARBA00022692"/>
    </source>
</evidence>
<feature type="domain" description="Major facilitator superfamily (MFS) profile" evidence="8">
    <location>
        <begin position="16"/>
        <end position="406"/>
    </location>
</feature>
<dbReference type="SUPFAM" id="SSF103473">
    <property type="entry name" value="MFS general substrate transporter"/>
    <property type="match status" value="1"/>
</dbReference>
<sequence>MRAKLSTTFQSLTVRNYRLFATGQLIKLIGVWMMFTTQDWLVLDLSDNSASALGVVIALQFTPVLLLTLLSGRLADRYDKRLLLFVANCTWSLLALGMSVLVITGIVQLWHVFVFAGLLGVANAVETPVRQSFVSELVGTPLLPNALALSAATFNSARIIGPAVAGVGIALFDVGPVFLVSALSSIAPVIFVVRMRPAELHRDELPPLAERGSARVIDGLRYVARRSDLVLPMVLMSVMGLALFNFQLTLSALAKTTFHTGAASFGLFTTALAVGALAGALAGSGRRSRPSVWVVLGAAVATGVCGTLVGLAPTYWLVVLLLPLTGFFMVFFAQASNQRVQLGVDAAFRGRVMSLWVLVFLGTNPVGAPIIGWIAERFGAGASIWIGGLISLATAGTALIWQLHRTGTRLRLRILPLPRFYVVHPADM</sequence>
<feature type="transmembrane region" description="Helical" evidence="7">
    <location>
        <begin position="262"/>
        <end position="283"/>
    </location>
</feature>
<reference evidence="9 10" key="1">
    <citation type="submission" date="2021-01" db="EMBL/GenBank/DDBJ databases">
        <title>Whole genome shotgun sequence of Plantactinospora mayteni NBRC 109088.</title>
        <authorList>
            <person name="Komaki H."/>
            <person name="Tamura T."/>
        </authorList>
    </citation>
    <scope>NUCLEOTIDE SEQUENCE [LARGE SCALE GENOMIC DNA]</scope>
    <source>
        <strain evidence="9 10">NBRC 109088</strain>
    </source>
</reference>
<feature type="transmembrane region" description="Helical" evidence="7">
    <location>
        <begin position="109"/>
        <end position="125"/>
    </location>
</feature>
<dbReference type="CDD" id="cd06173">
    <property type="entry name" value="MFS_MefA_like"/>
    <property type="match status" value="1"/>
</dbReference>
<evidence type="ECO:0000313" key="9">
    <source>
        <dbReference type="EMBL" id="GIH00228.1"/>
    </source>
</evidence>
<dbReference type="PANTHER" id="PTHR23513">
    <property type="entry name" value="INTEGRAL MEMBRANE EFFLUX PROTEIN-RELATED"/>
    <property type="match status" value="1"/>
</dbReference>
<evidence type="ECO:0000256" key="1">
    <source>
        <dbReference type="ARBA" id="ARBA00004651"/>
    </source>
</evidence>
<dbReference type="InterPro" id="IPR010290">
    <property type="entry name" value="TM_effector"/>
</dbReference>
<feature type="transmembrane region" description="Helical" evidence="7">
    <location>
        <begin position="354"/>
        <end position="375"/>
    </location>
</feature>
<dbReference type="PROSITE" id="PS50850">
    <property type="entry name" value="MFS"/>
    <property type="match status" value="1"/>
</dbReference>
<protein>
    <recommendedName>
        <fullName evidence="8">Major facilitator superfamily (MFS) profile domain-containing protein</fullName>
    </recommendedName>
</protein>
<comment type="caution">
    <text evidence="9">The sequence shown here is derived from an EMBL/GenBank/DDBJ whole genome shotgun (WGS) entry which is preliminary data.</text>
</comment>
<evidence type="ECO:0000313" key="10">
    <source>
        <dbReference type="Proteomes" id="UP000621500"/>
    </source>
</evidence>
<feature type="transmembrane region" description="Helical" evidence="7">
    <location>
        <begin position="49"/>
        <end position="70"/>
    </location>
</feature>
<feature type="transmembrane region" description="Helical" evidence="7">
    <location>
        <begin position="137"/>
        <end position="157"/>
    </location>
</feature>
<accession>A0ABQ4F023</accession>
<dbReference type="Gene3D" id="1.20.1250.20">
    <property type="entry name" value="MFS general substrate transporter like domains"/>
    <property type="match status" value="1"/>
</dbReference>
<dbReference type="Pfam" id="PF05977">
    <property type="entry name" value="MFS_3"/>
    <property type="match status" value="1"/>
</dbReference>
<feature type="transmembrane region" description="Helical" evidence="7">
    <location>
        <begin position="229"/>
        <end position="250"/>
    </location>
</feature>
<feature type="transmembrane region" description="Helical" evidence="7">
    <location>
        <begin position="163"/>
        <end position="193"/>
    </location>
</feature>
<organism evidence="9 10">
    <name type="scientific">Plantactinospora mayteni</name>
    <dbReference type="NCBI Taxonomy" id="566021"/>
    <lineage>
        <taxon>Bacteria</taxon>
        <taxon>Bacillati</taxon>
        <taxon>Actinomycetota</taxon>
        <taxon>Actinomycetes</taxon>
        <taxon>Micromonosporales</taxon>
        <taxon>Micromonosporaceae</taxon>
        <taxon>Plantactinospora</taxon>
    </lineage>
</organism>
<dbReference type="Proteomes" id="UP000621500">
    <property type="component" value="Unassembled WGS sequence"/>
</dbReference>
<keyword evidence="2" id="KW-0813">Transport</keyword>
<dbReference type="InterPro" id="IPR020846">
    <property type="entry name" value="MFS_dom"/>
</dbReference>
<dbReference type="InterPro" id="IPR036259">
    <property type="entry name" value="MFS_trans_sf"/>
</dbReference>
<keyword evidence="4 7" id="KW-0812">Transmembrane</keyword>
<dbReference type="RefSeq" id="WP_203861556.1">
    <property type="nucleotide sequence ID" value="NZ_BAAAZQ010000020.1"/>
</dbReference>
<comment type="subcellular location">
    <subcellularLocation>
        <location evidence="1">Cell membrane</location>
        <topology evidence="1">Multi-pass membrane protein</topology>
    </subcellularLocation>
</comment>
<keyword evidence="3" id="KW-1003">Cell membrane</keyword>
<proteinExistence type="predicted"/>
<evidence type="ECO:0000256" key="2">
    <source>
        <dbReference type="ARBA" id="ARBA00022448"/>
    </source>
</evidence>
<keyword evidence="6 7" id="KW-0472">Membrane</keyword>
<keyword evidence="10" id="KW-1185">Reference proteome</keyword>